<evidence type="ECO:0000256" key="1">
    <source>
        <dbReference type="ARBA" id="ARBA00010641"/>
    </source>
</evidence>
<evidence type="ECO:0000313" key="9">
    <source>
        <dbReference type="Proteomes" id="UP000061457"/>
    </source>
</evidence>
<dbReference type="STRING" id="161398.PP2015_490"/>
<keyword evidence="3" id="KW-0731">Sigma factor</keyword>
<feature type="domain" description="RNA polymerase sigma-70 region 2" evidence="6">
    <location>
        <begin position="24"/>
        <end position="90"/>
    </location>
</feature>
<evidence type="ECO:0000313" key="8">
    <source>
        <dbReference type="EMBL" id="ALO41012.1"/>
    </source>
</evidence>
<dbReference type="EMBL" id="CP013187">
    <property type="protein sequence ID" value="ALO41012.1"/>
    <property type="molecule type" value="Genomic_DNA"/>
</dbReference>
<evidence type="ECO:0000259" key="6">
    <source>
        <dbReference type="Pfam" id="PF04542"/>
    </source>
</evidence>
<dbReference type="AlphaFoldDB" id="A0A0S2JYQ5"/>
<dbReference type="InterPro" id="IPR013324">
    <property type="entry name" value="RNA_pol_sigma_r3/r4-like"/>
</dbReference>
<dbReference type="Pfam" id="PF04542">
    <property type="entry name" value="Sigma70_r2"/>
    <property type="match status" value="1"/>
</dbReference>
<reference evidence="8 9" key="1">
    <citation type="submission" date="2015-11" db="EMBL/GenBank/DDBJ databases">
        <authorList>
            <person name="Zhang Y."/>
            <person name="Guo Z."/>
        </authorList>
    </citation>
    <scope>NUCLEOTIDE SEQUENCE [LARGE SCALE GENOMIC DNA]</scope>
    <source>
        <strain evidence="8 9">KCTC 12086</strain>
    </source>
</reference>
<dbReference type="NCBIfam" id="TIGR02937">
    <property type="entry name" value="sigma70-ECF"/>
    <property type="match status" value="1"/>
</dbReference>
<feature type="domain" description="RNA polymerase sigma factor 70 region 4 type 2" evidence="7">
    <location>
        <begin position="118"/>
        <end position="168"/>
    </location>
</feature>
<sequence length="179" mass="20807">MFFQSQDKLIKKAQKGDQAAWLKLIKQHEQQVYNHCLRLTGNSHDALDLMQEAFMSVYRSLHNFHGQSQFKTWLFSVTQARCMDFFRKQRQSSPLEEVSEAAHTPSCPIQLQSDNQHIHAALQALPFEQRQIVELKFFQHFTFEEIAEQLAISPNTVKSRLYSALGKMKAPLEVIRVES</sequence>
<dbReference type="PANTHER" id="PTHR43133:SF8">
    <property type="entry name" value="RNA POLYMERASE SIGMA FACTOR HI_1459-RELATED"/>
    <property type="match status" value="1"/>
</dbReference>
<dbReference type="KEGG" id="pphe:PP2015_490"/>
<dbReference type="InterPro" id="IPR013249">
    <property type="entry name" value="RNA_pol_sigma70_r4_t2"/>
</dbReference>
<dbReference type="OrthoDB" id="9808310at2"/>
<dbReference type="Pfam" id="PF08281">
    <property type="entry name" value="Sigma70_r4_2"/>
    <property type="match status" value="1"/>
</dbReference>
<proteinExistence type="inferred from homology"/>
<dbReference type="PATRIC" id="fig|161398.10.peg.499"/>
<gene>
    <name evidence="8" type="ORF">PP2015_490</name>
</gene>
<dbReference type="SUPFAM" id="SSF88659">
    <property type="entry name" value="Sigma3 and sigma4 domains of RNA polymerase sigma factors"/>
    <property type="match status" value="1"/>
</dbReference>
<dbReference type="InterPro" id="IPR007627">
    <property type="entry name" value="RNA_pol_sigma70_r2"/>
</dbReference>
<name>A0A0S2JYQ5_9GAMM</name>
<keyword evidence="5" id="KW-0804">Transcription</keyword>
<evidence type="ECO:0000259" key="7">
    <source>
        <dbReference type="Pfam" id="PF08281"/>
    </source>
</evidence>
<dbReference type="InterPro" id="IPR014284">
    <property type="entry name" value="RNA_pol_sigma-70_dom"/>
</dbReference>
<dbReference type="Gene3D" id="1.10.1740.10">
    <property type="match status" value="1"/>
</dbReference>
<dbReference type="GO" id="GO:0006352">
    <property type="term" value="P:DNA-templated transcription initiation"/>
    <property type="evidence" value="ECO:0007669"/>
    <property type="project" value="InterPro"/>
</dbReference>
<dbReference type="CDD" id="cd06171">
    <property type="entry name" value="Sigma70_r4"/>
    <property type="match status" value="1"/>
</dbReference>
<dbReference type="PANTHER" id="PTHR43133">
    <property type="entry name" value="RNA POLYMERASE ECF-TYPE SIGMA FACTO"/>
    <property type="match status" value="1"/>
</dbReference>
<dbReference type="SUPFAM" id="SSF88946">
    <property type="entry name" value="Sigma2 domain of RNA polymerase sigma factors"/>
    <property type="match status" value="1"/>
</dbReference>
<dbReference type="InterPro" id="IPR036388">
    <property type="entry name" value="WH-like_DNA-bd_sf"/>
</dbReference>
<comment type="similarity">
    <text evidence="1">Belongs to the sigma-70 factor family. ECF subfamily.</text>
</comment>
<accession>A0A0S2JYQ5</accession>
<dbReference type="Gene3D" id="1.10.10.10">
    <property type="entry name" value="Winged helix-like DNA-binding domain superfamily/Winged helix DNA-binding domain"/>
    <property type="match status" value="1"/>
</dbReference>
<dbReference type="InterPro" id="IPR013325">
    <property type="entry name" value="RNA_pol_sigma_r2"/>
</dbReference>
<dbReference type="Proteomes" id="UP000061457">
    <property type="component" value="Chromosome I"/>
</dbReference>
<keyword evidence="4" id="KW-0238">DNA-binding</keyword>
<keyword evidence="9" id="KW-1185">Reference proteome</keyword>
<evidence type="ECO:0000256" key="3">
    <source>
        <dbReference type="ARBA" id="ARBA00023082"/>
    </source>
</evidence>
<dbReference type="GO" id="GO:0003677">
    <property type="term" value="F:DNA binding"/>
    <property type="evidence" value="ECO:0007669"/>
    <property type="project" value="UniProtKB-KW"/>
</dbReference>
<keyword evidence="2" id="KW-0805">Transcription regulation</keyword>
<evidence type="ECO:0000256" key="2">
    <source>
        <dbReference type="ARBA" id="ARBA00023015"/>
    </source>
</evidence>
<protein>
    <submittedName>
        <fullName evidence="8">RNA polymerase sigma factor, sigma-70 family</fullName>
    </submittedName>
</protein>
<organism evidence="8 9">
    <name type="scientific">Pseudoalteromonas phenolica</name>
    <dbReference type="NCBI Taxonomy" id="161398"/>
    <lineage>
        <taxon>Bacteria</taxon>
        <taxon>Pseudomonadati</taxon>
        <taxon>Pseudomonadota</taxon>
        <taxon>Gammaproteobacteria</taxon>
        <taxon>Alteromonadales</taxon>
        <taxon>Pseudoalteromonadaceae</taxon>
        <taxon>Pseudoalteromonas</taxon>
    </lineage>
</organism>
<evidence type="ECO:0000256" key="5">
    <source>
        <dbReference type="ARBA" id="ARBA00023163"/>
    </source>
</evidence>
<dbReference type="InterPro" id="IPR039425">
    <property type="entry name" value="RNA_pol_sigma-70-like"/>
</dbReference>
<dbReference type="GO" id="GO:0016987">
    <property type="term" value="F:sigma factor activity"/>
    <property type="evidence" value="ECO:0007669"/>
    <property type="project" value="UniProtKB-KW"/>
</dbReference>
<dbReference type="RefSeq" id="WP_058028776.1">
    <property type="nucleotide sequence ID" value="NZ_CP013187.1"/>
</dbReference>
<evidence type="ECO:0000256" key="4">
    <source>
        <dbReference type="ARBA" id="ARBA00023125"/>
    </source>
</evidence>